<evidence type="ECO:0000313" key="12">
    <source>
        <dbReference type="EMBL" id="KFI69025.1"/>
    </source>
</evidence>
<accession>A0A087BDC5</accession>
<reference evidence="12 13" key="1">
    <citation type="submission" date="2014-03" db="EMBL/GenBank/DDBJ databases">
        <title>Genomics of Bifidobacteria.</title>
        <authorList>
            <person name="Ventura M."/>
            <person name="Milani C."/>
            <person name="Lugli G.A."/>
        </authorList>
    </citation>
    <scope>NUCLEOTIDE SEQUENCE [LARGE SCALE GENOMIC DNA]</scope>
    <source>
        <strain evidence="12 13">LMG 11341</strain>
    </source>
</reference>
<organism evidence="12 13">
    <name type="scientific">Bifidobacterium merycicum</name>
    <dbReference type="NCBI Taxonomy" id="78345"/>
    <lineage>
        <taxon>Bacteria</taxon>
        <taxon>Bacillati</taxon>
        <taxon>Actinomycetota</taxon>
        <taxon>Actinomycetes</taxon>
        <taxon>Bifidobacteriales</taxon>
        <taxon>Bifidobacteriaceae</taxon>
        <taxon>Bifidobacterium</taxon>
    </lineage>
</organism>
<keyword evidence="7" id="KW-0029">Amino-acid transport</keyword>
<dbReference type="Proteomes" id="UP000029060">
    <property type="component" value="Unassembled WGS sequence"/>
</dbReference>
<feature type="transmembrane region" description="Helical" evidence="10">
    <location>
        <begin position="238"/>
        <end position="259"/>
    </location>
</feature>
<feature type="transmembrane region" description="Helical" evidence="10">
    <location>
        <begin position="149"/>
        <end position="170"/>
    </location>
</feature>
<dbReference type="PANTHER" id="PTHR43495:SF4">
    <property type="entry name" value="AROMATIC AMINO ACID TRANSPORT PROTEIN AROP"/>
    <property type="match status" value="1"/>
</dbReference>
<dbReference type="eggNOG" id="COG1113">
    <property type="taxonomic scope" value="Bacteria"/>
</dbReference>
<feature type="transmembrane region" description="Helical" evidence="10">
    <location>
        <begin position="401"/>
        <end position="424"/>
    </location>
</feature>
<dbReference type="AlphaFoldDB" id="A0A087BDC5"/>
<evidence type="ECO:0000256" key="2">
    <source>
        <dbReference type="ARBA" id="ARBA00008583"/>
    </source>
</evidence>
<feature type="transmembrane region" description="Helical" evidence="10">
    <location>
        <begin position="58"/>
        <end position="77"/>
    </location>
</feature>
<evidence type="ECO:0000256" key="5">
    <source>
        <dbReference type="ARBA" id="ARBA00022519"/>
    </source>
</evidence>
<dbReference type="InterPro" id="IPR004841">
    <property type="entry name" value="AA-permease/SLC12A_dom"/>
</dbReference>
<feature type="transmembrane region" description="Helical" evidence="10">
    <location>
        <begin position="280"/>
        <end position="300"/>
    </location>
</feature>
<proteinExistence type="inferred from homology"/>
<feature type="transmembrane region" description="Helical" evidence="10">
    <location>
        <begin position="35"/>
        <end position="52"/>
    </location>
</feature>
<dbReference type="PIRSF" id="PIRSF006060">
    <property type="entry name" value="AA_transporter"/>
    <property type="match status" value="1"/>
</dbReference>
<dbReference type="Pfam" id="PF00324">
    <property type="entry name" value="AA_permease"/>
    <property type="match status" value="1"/>
</dbReference>
<comment type="similarity">
    <text evidence="2">Belongs to the amino acid-polyamine-organocation (APC) superfamily. Amino acid transporter (AAT) (TC 2.A.3.1) family.</text>
</comment>
<dbReference type="GO" id="GO:0006865">
    <property type="term" value="P:amino acid transport"/>
    <property type="evidence" value="ECO:0007669"/>
    <property type="project" value="UniProtKB-KW"/>
</dbReference>
<keyword evidence="5" id="KW-0997">Cell inner membrane</keyword>
<keyword evidence="6 10" id="KW-0812">Transmembrane</keyword>
<evidence type="ECO:0000256" key="8">
    <source>
        <dbReference type="ARBA" id="ARBA00022989"/>
    </source>
</evidence>
<comment type="caution">
    <text evidence="12">The sequence shown here is derived from an EMBL/GenBank/DDBJ whole genome shotgun (WGS) entry which is preliminary data.</text>
</comment>
<keyword evidence="13" id="KW-1185">Reference proteome</keyword>
<feature type="domain" description="Amino acid permease/ SLC12A" evidence="11">
    <location>
        <begin position="34"/>
        <end position="480"/>
    </location>
</feature>
<feature type="transmembrane region" description="Helical" evidence="10">
    <location>
        <begin position="112"/>
        <end position="137"/>
    </location>
</feature>
<evidence type="ECO:0000259" key="11">
    <source>
        <dbReference type="Pfam" id="PF00324"/>
    </source>
</evidence>
<gene>
    <name evidence="12" type="ORF">BMERY_0515</name>
</gene>
<feature type="transmembrane region" description="Helical" evidence="10">
    <location>
        <begin position="469"/>
        <end position="487"/>
    </location>
</feature>
<evidence type="ECO:0000313" key="13">
    <source>
        <dbReference type="Proteomes" id="UP000029060"/>
    </source>
</evidence>
<dbReference type="InterPro" id="IPR004840">
    <property type="entry name" value="Amino_acid_permease_CS"/>
</dbReference>
<dbReference type="GO" id="GO:0005886">
    <property type="term" value="C:plasma membrane"/>
    <property type="evidence" value="ECO:0007669"/>
    <property type="project" value="UniProtKB-SubCell"/>
</dbReference>
<keyword evidence="8 10" id="KW-1133">Transmembrane helix</keyword>
<dbReference type="Gene3D" id="1.20.1740.10">
    <property type="entry name" value="Amino acid/polyamine transporter I"/>
    <property type="match status" value="1"/>
</dbReference>
<keyword evidence="4" id="KW-1003">Cell membrane</keyword>
<keyword evidence="9 10" id="KW-0472">Membrane</keyword>
<keyword evidence="3" id="KW-0813">Transport</keyword>
<evidence type="ECO:0000256" key="9">
    <source>
        <dbReference type="ARBA" id="ARBA00023136"/>
    </source>
</evidence>
<dbReference type="FunFam" id="1.20.1740.10:FF:000001">
    <property type="entry name" value="Amino acid permease"/>
    <property type="match status" value="1"/>
</dbReference>
<evidence type="ECO:0000256" key="4">
    <source>
        <dbReference type="ARBA" id="ARBA00022475"/>
    </source>
</evidence>
<feature type="transmembrane region" description="Helical" evidence="10">
    <location>
        <begin position="374"/>
        <end position="395"/>
    </location>
</feature>
<evidence type="ECO:0000256" key="1">
    <source>
        <dbReference type="ARBA" id="ARBA00004429"/>
    </source>
</evidence>
<name>A0A087BDC5_9BIFI</name>
<feature type="transmembrane region" description="Helical" evidence="10">
    <location>
        <begin position="182"/>
        <end position="202"/>
    </location>
</feature>
<dbReference type="STRING" id="78345.BMERY_0515"/>
<evidence type="ECO:0000256" key="7">
    <source>
        <dbReference type="ARBA" id="ARBA00022970"/>
    </source>
</evidence>
<dbReference type="OrthoDB" id="5297508at2"/>
<dbReference type="PROSITE" id="PS00218">
    <property type="entry name" value="AMINO_ACID_PERMEASE_1"/>
    <property type="match status" value="1"/>
</dbReference>
<feature type="transmembrane region" description="Helical" evidence="10">
    <location>
        <begin position="320"/>
        <end position="344"/>
    </location>
</feature>
<evidence type="ECO:0000256" key="3">
    <source>
        <dbReference type="ARBA" id="ARBA00022448"/>
    </source>
</evidence>
<evidence type="ECO:0000256" key="10">
    <source>
        <dbReference type="SAM" id="Phobius"/>
    </source>
</evidence>
<dbReference type="EMBL" id="JGZC01000010">
    <property type="protein sequence ID" value="KFI69025.1"/>
    <property type="molecule type" value="Genomic_DNA"/>
</dbReference>
<dbReference type="RefSeq" id="WP_033522558.1">
    <property type="nucleotide sequence ID" value="NZ_CAMJII010000002.1"/>
</dbReference>
<dbReference type="GO" id="GO:0055085">
    <property type="term" value="P:transmembrane transport"/>
    <property type="evidence" value="ECO:0007669"/>
    <property type="project" value="InterPro"/>
</dbReference>
<evidence type="ECO:0000256" key="6">
    <source>
        <dbReference type="ARBA" id="ARBA00022692"/>
    </source>
</evidence>
<feature type="transmembrane region" description="Helical" evidence="10">
    <location>
        <begin position="445"/>
        <end position="463"/>
    </location>
</feature>
<comment type="subcellular location">
    <subcellularLocation>
        <location evidence="1">Cell inner membrane</location>
        <topology evidence="1">Multi-pass membrane protein</topology>
    </subcellularLocation>
</comment>
<sequence>MTAQNSDNGSSADLKSLEHLDEGNEMSRGLTNRHVQFIAIGGTIGTGLFLGSGKSIALTGPSIIFVYIGVGLIMFLLMRAIGEMMYRDPIQHTFINFIGRYLGRAWGKFAGWTYWIVLILTGMTEITAVSTYFVTFFRMFGIELHGWKWLIELCFLVVLTAINLIAVKVFGEAEFWFSMIKITLIVGLIATAVVMLIVGFHYPATSIDGVDGAIPGASVSLKNLIDGFAIAPNGWMNFFMSFQMVFFAYLLIEFVGVTVSETQNPRKVLPKAINEIIMRILIFYVGALVAIMAIVPWRNFKPNSDGSYPSPFIMVFKYAGLDWAAALVFFVVITAAASSLNSLLYSAGRHLYQLAQDSDAPAMRGLAEVSDRKVPAKAIVVSGCMILLSPIINMIPSVSSAFVLFSSAASAVVIFIYVLTMFAHRGYCKSADFIADGFLMPAWKVTDWIAIVFFVLVYVTLFLSADTRGSAIAGVVWLVVFGGYCLLHERFENRDLKEALHKTK</sequence>
<dbReference type="PANTHER" id="PTHR43495">
    <property type="entry name" value="GABA PERMEASE"/>
    <property type="match status" value="1"/>
</dbReference>
<protein>
    <submittedName>
        <fullName evidence="12">Amino acid permease</fullName>
    </submittedName>
</protein>